<reference evidence="1" key="1">
    <citation type="submission" date="2015-10" db="EMBL/GenBank/DDBJ databases">
        <authorList>
            <person name="Gilbert D.G."/>
        </authorList>
    </citation>
    <scope>NUCLEOTIDE SEQUENCE</scope>
</reference>
<organism evidence="1">
    <name type="scientific">hydrothermal vent metagenome</name>
    <dbReference type="NCBI Taxonomy" id="652676"/>
    <lineage>
        <taxon>unclassified sequences</taxon>
        <taxon>metagenomes</taxon>
        <taxon>ecological metagenomes</taxon>
    </lineage>
</organism>
<name>A0A160TNJ7_9ZZZZ</name>
<gene>
    <name evidence="1" type="ORF">MGWOODY_Smn1645</name>
</gene>
<proteinExistence type="predicted"/>
<protein>
    <submittedName>
        <fullName evidence="1">Uncharacterized protein</fullName>
    </submittedName>
</protein>
<dbReference type="EMBL" id="CZQE01000365">
    <property type="protein sequence ID" value="CUS46443.1"/>
    <property type="molecule type" value="Genomic_DNA"/>
</dbReference>
<accession>A0A160TNJ7</accession>
<dbReference type="AlphaFoldDB" id="A0A160TNJ7"/>
<evidence type="ECO:0000313" key="1">
    <source>
        <dbReference type="EMBL" id="CUS46443.1"/>
    </source>
</evidence>
<sequence>MIAVTDLLDADGCRSVVERVTGNRDKWIDRSPRGDSTFFTLGRASYLDACPPGADPDRNYYGEIEATNGDLMAMFGDLYTSLLDRLSAELQGEAVLADGLAIPGFHIFLGSGILGAGKSGRHFDIQYESLRLPPGPVEDDPVSFTLALELPAEGSGLDLWDVTVEDFDRAFRAGRVATLDDMARRRALAYHPYSVGRLLIHRGLWLHRISSPGTIHGDDRRITLQGHALRIAGRWNLYW</sequence>